<organism evidence="1 2">
    <name type="scientific">Panagrolaimus sp. JU765</name>
    <dbReference type="NCBI Taxonomy" id="591449"/>
    <lineage>
        <taxon>Eukaryota</taxon>
        <taxon>Metazoa</taxon>
        <taxon>Ecdysozoa</taxon>
        <taxon>Nematoda</taxon>
        <taxon>Chromadorea</taxon>
        <taxon>Rhabditida</taxon>
        <taxon>Tylenchina</taxon>
        <taxon>Panagrolaimomorpha</taxon>
        <taxon>Panagrolaimoidea</taxon>
        <taxon>Panagrolaimidae</taxon>
        <taxon>Panagrolaimus</taxon>
    </lineage>
</organism>
<name>A0AC34RHS0_9BILA</name>
<evidence type="ECO:0000313" key="1">
    <source>
        <dbReference type="Proteomes" id="UP000887576"/>
    </source>
</evidence>
<dbReference type="Proteomes" id="UP000887576">
    <property type="component" value="Unplaced"/>
</dbReference>
<evidence type="ECO:0000313" key="2">
    <source>
        <dbReference type="WBParaSite" id="JU765_v2.g6974.t1"/>
    </source>
</evidence>
<reference evidence="2" key="1">
    <citation type="submission" date="2022-11" db="UniProtKB">
        <authorList>
            <consortium name="WormBaseParasite"/>
        </authorList>
    </citation>
    <scope>IDENTIFICATION</scope>
</reference>
<protein>
    <submittedName>
        <fullName evidence="2">Uncharacterized protein</fullName>
    </submittedName>
</protein>
<dbReference type="WBParaSite" id="JU765_v2.g6974.t1">
    <property type="protein sequence ID" value="JU765_v2.g6974.t1"/>
    <property type="gene ID" value="JU765_v2.g6974"/>
</dbReference>
<sequence length="161" mass="18152">MGRTNRYVIAYTANTLILVDRETEKSSEIPWESGGNEKFYLDNENVCMIINAGEISFIEYGKNEIAGDVDVVLRDNNRTEVIVQEANAKVAYELDSAMIEFETAIDDLDLARAVVFLEESERENVDVSAMWRQLAQIALEQGQLIIAQRAFAGLKDISRVK</sequence>
<accession>A0AC34RHS0</accession>
<proteinExistence type="predicted"/>